<feature type="binding site" evidence="4">
    <location>
        <begin position="132"/>
        <end position="140"/>
    </location>
    <ligand>
        <name>ATP</name>
        <dbReference type="ChEBI" id="CHEBI:30616"/>
    </ligand>
</feature>
<feature type="binding site" evidence="4">
    <location>
        <begin position="2"/>
        <end position="6"/>
    </location>
    <ligand>
        <name>ATP</name>
        <dbReference type="ChEBI" id="CHEBI:30616"/>
    </ligand>
</feature>
<dbReference type="InterPro" id="IPR037171">
    <property type="entry name" value="NagB/RpiA_transferase-like"/>
</dbReference>
<dbReference type="GO" id="GO:0046872">
    <property type="term" value="F:metal ion binding"/>
    <property type="evidence" value="ECO:0007669"/>
    <property type="project" value="UniProtKB-KW"/>
</dbReference>
<evidence type="ECO:0000256" key="4">
    <source>
        <dbReference type="PIRSR" id="PIRSR006806-1"/>
    </source>
</evidence>
<dbReference type="EMBL" id="SLXK01000003">
    <property type="protein sequence ID" value="TCP31138.1"/>
    <property type="molecule type" value="Genomic_DNA"/>
</dbReference>
<sequence length="183" mass="20990">MKKELRQHTLKALQGLSDRIFEKECQDIKDKLLLQKEWQEAKTVAITISRGREIPTRPIIEEAWRQAKTVAVPKCHPETKAMAFHIITDFDQLESVYYGLFEPKPEETEIIHKENLDMIIVPGIVFDELGYRIGFGGGYYDRFLADYAGATLSLALDLQVLSDLPKEPHDQPVQKIITPTRVI</sequence>
<evidence type="ECO:0000256" key="3">
    <source>
        <dbReference type="ARBA" id="ARBA00022840"/>
    </source>
</evidence>
<feature type="binding site" evidence="4">
    <location>
        <position position="48"/>
    </location>
    <ligand>
        <name>substrate</name>
    </ligand>
</feature>
<keyword evidence="5" id="KW-0460">Magnesium</keyword>
<keyword evidence="6" id="KW-0436">Ligase</keyword>
<comment type="similarity">
    <text evidence="1 5">Belongs to the 5-formyltetrahydrofolate cyclo-ligase family.</text>
</comment>
<dbReference type="Pfam" id="PF01812">
    <property type="entry name" value="5-FTHF_cyc-lig"/>
    <property type="match status" value="1"/>
</dbReference>
<evidence type="ECO:0000313" key="6">
    <source>
        <dbReference type="EMBL" id="TCP31138.1"/>
    </source>
</evidence>
<dbReference type="InterPro" id="IPR024185">
    <property type="entry name" value="FTHF_cligase-like_sf"/>
</dbReference>
<evidence type="ECO:0000256" key="2">
    <source>
        <dbReference type="ARBA" id="ARBA00022741"/>
    </source>
</evidence>
<keyword evidence="2 4" id="KW-0547">Nucleotide-binding</keyword>
<dbReference type="InterPro" id="IPR002698">
    <property type="entry name" value="FTHF_cligase"/>
</dbReference>
<dbReference type="PIRSF" id="PIRSF006806">
    <property type="entry name" value="FTHF_cligase"/>
    <property type="match status" value="1"/>
</dbReference>
<dbReference type="OrthoDB" id="9801938at2"/>
<gene>
    <name evidence="6" type="ORF">EV207_10319</name>
</gene>
<dbReference type="PANTHER" id="PTHR23407">
    <property type="entry name" value="ATPASE INHIBITOR/5-FORMYLTETRAHYDROFOLATE CYCLO-LIGASE"/>
    <property type="match status" value="1"/>
</dbReference>
<reference evidence="6 7" key="1">
    <citation type="submission" date="2019-03" db="EMBL/GenBank/DDBJ databases">
        <title>Genomic Encyclopedia of Type Strains, Phase IV (KMG-IV): sequencing the most valuable type-strain genomes for metagenomic binning, comparative biology and taxonomic classification.</title>
        <authorList>
            <person name="Goeker M."/>
        </authorList>
    </citation>
    <scope>NUCLEOTIDE SEQUENCE [LARGE SCALE GENOMIC DNA]</scope>
    <source>
        <strain evidence="6 7">DSM 19377</strain>
    </source>
</reference>
<name>A0A4R2P9V9_9BACL</name>
<organism evidence="6 7">
    <name type="scientific">Scopulibacillus darangshiensis</name>
    <dbReference type="NCBI Taxonomy" id="442528"/>
    <lineage>
        <taxon>Bacteria</taxon>
        <taxon>Bacillati</taxon>
        <taxon>Bacillota</taxon>
        <taxon>Bacilli</taxon>
        <taxon>Bacillales</taxon>
        <taxon>Sporolactobacillaceae</taxon>
        <taxon>Scopulibacillus</taxon>
    </lineage>
</organism>
<dbReference type="GO" id="GO:0030272">
    <property type="term" value="F:5-formyltetrahydrofolate cyclo-ligase activity"/>
    <property type="evidence" value="ECO:0007669"/>
    <property type="project" value="UniProtKB-EC"/>
</dbReference>
<feature type="binding site" evidence="4">
    <location>
        <position position="53"/>
    </location>
    <ligand>
        <name>substrate</name>
    </ligand>
</feature>
<dbReference type="SUPFAM" id="SSF100950">
    <property type="entry name" value="NagB/RpiA/CoA transferase-like"/>
    <property type="match status" value="1"/>
</dbReference>
<dbReference type="NCBIfam" id="TIGR02727">
    <property type="entry name" value="MTHFS_bact"/>
    <property type="match status" value="1"/>
</dbReference>
<dbReference type="RefSeq" id="WP_132743632.1">
    <property type="nucleotide sequence ID" value="NZ_SLXK01000003.1"/>
</dbReference>
<keyword evidence="3 4" id="KW-0067">ATP-binding</keyword>
<comment type="catalytic activity">
    <reaction evidence="5">
        <text>(6S)-5-formyl-5,6,7,8-tetrahydrofolate + ATP = (6R)-5,10-methenyltetrahydrofolate + ADP + phosphate</text>
        <dbReference type="Rhea" id="RHEA:10488"/>
        <dbReference type="ChEBI" id="CHEBI:30616"/>
        <dbReference type="ChEBI" id="CHEBI:43474"/>
        <dbReference type="ChEBI" id="CHEBI:57455"/>
        <dbReference type="ChEBI" id="CHEBI:57457"/>
        <dbReference type="ChEBI" id="CHEBI:456216"/>
        <dbReference type="EC" id="6.3.3.2"/>
    </reaction>
</comment>
<evidence type="ECO:0000256" key="1">
    <source>
        <dbReference type="ARBA" id="ARBA00010638"/>
    </source>
</evidence>
<accession>A0A4R2P9V9</accession>
<keyword evidence="5" id="KW-0479">Metal-binding</keyword>
<comment type="cofactor">
    <cofactor evidence="5">
        <name>Mg(2+)</name>
        <dbReference type="ChEBI" id="CHEBI:18420"/>
    </cofactor>
</comment>
<evidence type="ECO:0000313" key="7">
    <source>
        <dbReference type="Proteomes" id="UP000295416"/>
    </source>
</evidence>
<comment type="caution">
    <text evidence="6">The sequence shown here is derived from an EMBL/GenBank/DDBJ whole genome shotgun (WGS) entry which is preliminary data.</text>
</comment>
<dbReference type="Gene3D" id="3.40.50.10420">
    <property type="entry name" value="NagB/RpiA/CoA transferase-like"/>
    <property type="match status" value="1"/>
</dbReference>
<evidence type="ECO:0000256" key="5">
    <source>
        <dbReference type="RuleBase" id="RU361279"/>
    </source>
</evidence>
<dbReference type="GO" id="GO:0009396">
    <property type="term" value="P:folic acid-containing compound biosynthetic process"/>
    <property type="evidence" value="ECO:0007669"/>
    <property type="project" value="TreeGrafter"/>
</dbReference>
<dbReference type="GO" id="GO:0005524">
    <property type="term" value="F:ATP binding"/>
    <property type="evidence" value="ECO:0007669"/>
    <property type="project" value="UniProtKB-KW"/>
</dbReference>
<dbReference type="AlphaFoldDB" id="A0A4R2P9V9"/>
<proteinExistence type="inferred from homology"/>
<keyword evidence="7" id="KW-1185">Reference proteome</keyword>
<dbReference type="EC" id="6.3.3.2" evidence="5"/>
<protein>
    <recommendedName>
        <fullName evidence="5">5-formyltetrahydrofolate cyclo-ligase</fullName>
        <ecNumber evidence="5">6.3.3.2</ecNumber>
    </recommendedName>
</protein>
<dbReference type="GO" id="GO:0035999">
    <property type="term" value="P:tetrahydrofolate interconversion"/>
    <property type="evidence" value="ECO:0007669"/>
    <property type="project" value="TreeGrafter"/>
</dbReference>
<dbReference type="PANTHER" id="PTHR23407:SF1">
    <property type="entry name" value="5-FORMYLTETRAHYDROFOLATE CYCLO-LIGASE"/>
    <property type="match status" value="1"/>
</dbReference>
<dbReference type="Proteomes" id="UP000295416">
    <property type="component" value="Unassembled WGS sequence"/>
</dbReference>